<evidence type="ECO:0000313" key="2">
    <source>
        <dbReference type="Proteomes" id="UP001055072"/>
    </source>
</evidence>
<protein>
    <submittedName>
        <fullName evidence="1">Cytochrome P450</fullName>
    </submittedName>
</protein>
<organism evidence="1 2">
    <name type="scientific">Irpex rosettiformis</name>
    <dbReference type="NCBI Taxonomy" id="378272"/>
    <lineage>
        <taxon>Eukaryota</taxon>
        <taxon>Fungi</taxon>
        <taxon>Dikarya</taxon>
        <taxon>Basidiomycota</taxon>
        <taxon>Agaricomycotina</taxon>
        <taxon>Agaricomycetes</taxon>
        <taxon>Polyporales</taxon>
        <taxon>Irpicaceae</taxon>
        <taxon>Irpex</taxon>
    </lineage>
</organism>
<keyword evidence="2" id="KW-1185">Reference proteome</keyword>
<reference evidence="1" key="1">
    <citation type="journal article" date="2021" name="Environ. Microbiol.">
        <title>Gene family expansions and transcriptome signatures uncover fungal adaptations to wood decay.</title>
        <authorList>
            <person name="Hage H."/>
            <person name="Miyauchi S."/>
            <person name="Viragh M."/>
            <person name="Drula E."/>
            <person name="Min B."/>
            <person name="Chaduli D."/>
            <person name="Navarro D."/>
            <person name="Favel A."/>
            <person name="Norest M."/>
            <person name="Lesage-Meessen L."/>
            <person name="Balint B."/>
            <person name="Merenyi Z."/>
            <person name="de Eugenio L."/>
            <person name="Morin E."/>
            <person name="Martinez A.T."/>
            <person name="Baldrian P."/>
            <person name="Stursova M."/>
            <person name="Martinez M.J."/>
            <person name="Novotny C."/>
            <person name="Magnuson J.K."/>
            <person name="Spatafora J.W."/>
            <person name="Maurice S."/>
            <person name="Pangilinan J."/>
            <person name="Andreopoulos W."/>
            <person name="LaButti K."/>
            <person name="Hundley H."/>
            <person name="Na H."/>
            <person name="Kuo A."/>
            <person name="Barry K."/>
            <person name="Lipzen A."/>
            <person name="Henrissat B."/>
            <person name="Riley R."/>
            <person name="Ahrendt S."/>
            <person name="Nagy L.G."/>
            <person name="Grigoriev I.V."/>
            <person name="Martin F."/>
            <person name="Rosso M.N."/>
        </authorList>
    </citation>
    <scope>NUCLEOTIDE SEQUENCE</scope>
    <source>
        <strain evidence="1">CBS 384.51</strain>
    </source>
</reference>
<gene>
    <name evidence="1" type="ORF">BDY19DRAFT_995660</name>
</gene>
<comment type="caution">
    <text evidence="1">The sequence shown here is derived from an EMBL/GenBank/DDBJ whole genome shotgun (WGS) entry which is preliminary data.</text>
</comment>
<dbReference type="EMBL" id="MU274922">
    <property type="protein sequence ID" value="KAI0086645.1"/>
    <property type="molecule type" value="Genomic_DNA"/>
</dbReference>
<dbReference type="Proteomes" id="UP001055072">
    <property type="component" value="Unassembled WGS sequence"/>
</dbReference>
<evidence type="ECO:0000313" key="1">
    <source>
        <dbReference type="EMBL" id="KAI0086645.1"/>
    </source>
</evidence>
<proteinExistence type="predicted"/>
<sequence length="480" mass="53727">MSFEESLGVAFDWSPSTHWLLHTLVVTALLGISFVVCKLIVTSANNPGKSSTPPIPPGPKGKWFNPGLHSPLRYAEMTEVYGPVFSFRQGKNIFIVIGRYQAAVDIMQKHGADLVDRPQMVAASDIVSGGMRTLLTPAGERLRRLRRFAASLIMTMTYGKTSPTYYSDPEVQEINRNGARLGTLTQIGARSHIVDVYPILRHIPWFTSTLRKWHNDELDLFTRQLEAAREQLSSNSTPPCFVSYLLEHQEEYGLSDDELAYLAGSMFGAGSETVLRRKTASAISFVIMAAAMFPEEQAKVQVELNRVIGQERVPKADEQAVLPRVTAFALECFRWRPTSWGSFAHRATKDIFWNNYLIPAGATVIGNHWSIGLDPEVYPDPTAFKPDRWLDANGRIREDLTYFTYGFGRRVCPGQHLANNSLYLSTALILWAFKISENPSRPINSMDFSHGQSIRPNPFAVNFEPRVGNIEELIGASLSQ</sequence>
<name>A0ACB8TXB2_9APHY</name>
<accession>A0ACB8TXB2</accession>